<accession>A0ACC0EHX1</accession>
<dbReference type="EMBL" id="CM045870">
    <property type="protein sequence ID" value="KAI7953910.1"/>
    <property type="molecule type" value="Genomic_DNA"/>
</dbReference>
<evidence type="ECO:0000313" key="1">
    <source>
        <dbReference type="EMBL" id="KAI7953910.1"/>
    </source>
</evidence>
<comment type="caution">
    <text evidence="1">The sequence shown here is derived from an EMBL/GenBank/DDBJ whole genome shotgun (WGS) entry which is preliminary data.</text>
</comment>
<reference evidence="1 2" key="3">
    <citation type="journal article" date="2022" name="Microbiol. Spectr.">
        <title>Folding features and dynamics of 3D genome architecture in plant fungal pathogens.</title>
        <authorList>
            <person name="Xia C."/>
        </authorList>
    </citation>
    <scope>NUCLEOTIDE SEQUENCE [LARGE SCALE GENOMIC DNA]</scope>
    <source>
        <strain evidence="1 2">93-210</strain>
    </source>
</reference>
<protein>
    <submittedName>
        <fullName evidence="1">Uncharacterized protein</fullName>
    </submittedName>
</protein>
<sequence length="451" mass="52515">MIILLTLYLIFPSICSGSLTPRIKHTYHDNPLPLDNYVVPDLNVAFVEENPTQDLSPSRKNIYASTEGPSEEKLVTNALPHRGLNASSRLKGKGNVILFKEKSMQLNEYPFQRKASLPVSTEDRIKVTPAKRLAVTEPDAPQPKRFASRKKQTSQEASRKLFNVYDWDFVRQFPREASDTTSDQISSANDELAQFFEKIKFQKRDGFFYIPRKELNSVIKEYYSSRYLFYTKLPSRSIKAGILSDVTLNLSDQKLALDDNNKFKNLVGHLTSRFQTRVSSTTAAPHEATNLLPKTTQKIIEYIHSVNKITIFLILIHLSIFYEHDEEVLNEEVIEKLISFLENLWKKIEEPDQTFLNKNPWAEINSLFFSPELKLDIKRTRKLIYLKRERYHMAWNFVEQWAKEHGKLLKWGDPRHPKSDRKPLVEIINYILLCSNPSFAPTMMRMTKKNR</sequence>
<keyword evidence="2" id="KW-1185">Reference proteome</keyword>
<evidence type="ECO:0000313" key="2">
    <source>
        <dbReference type="Proteomes" id="UP001060170"/>
    </source>
</evidence>
<reference evidence="2" key="1">
    <citation type="journal article" date="2018" name="BMC Genomics">
        <title>Genomic insights into host adaptation between the wheat stripe rust pathogen (Puccinia striiformis f. sp. tritici) and the barley stripe rust pathogen (Puccinia striiformis f. sp. hordei).</title>
        <authorList>
            <person name="Xia C."/>
            <person name="Wang M."/>
            <person name="Yin C."/>
            <person name="Cornejo O.E."/>
            <person name="Hulbert S.H."/>
            <person name="Chen X."/>
        </authorList>
    </citation>
    <scope>NUCLEOTIDE SEQUENCE [LARGE SCALE GENOMIC DNA]</scope>
    <source>
        <strain evidence="2">93-210</strain>
    </source>
</reference>
<proteinExistence type="predicted"/>
<organism evidence="1 2">
    <name type="scientific">Puccinia striiformis f. sp. tritici</name>
    <dbReference type="NCBI Taxonomy" id="168172"/>
    <lineage>
        <taxon>Eukaryota</taxon>
        <taxon>Fungi</taxon>
        <taxon>Dikarya</taxon>
        <taxon>Basidiomycota</taxon>
        <taxon>Pucciniomycotina</taxon>
        <taxon>Pucciniomycetes</taxon>
        <taxon>Pucciniales</taxon>
        <taxon>Pucciniaceae</taxon>
        <taxon>Puccinia</taxon>
    </lineage>
</organism>
<dbReference type="Proteomes" id="UP001060170">
    <property type="component" value="Chromosome 6"/>
</dbReference>
<name>A0ACC0EHX1_9BASI</name>
<gene>
    <name evidence="1" type="ORF">MJO28_006457</name>
</gene>
<reference evidence="2" key="2">
    <citation type="journal article" date="2018" name="Mol. Plant Microbe Interact.">
        <title>Genome sequence resources for the wheat stripe rust pathogen (Puccinia striiformis f. sp. tritici) and the barley stripe rust pathogen (Puccinia striiformis f. sp. hordei).</title>
        <authorList>
            <person name="Xia C."/>
            <person name="Wang M."/>
            <person name="Yin C."/>
            <person name="Cornejo O.E."/>
            <person name="Hulbert S.H."/>
            <person name="Chen X."/>
        </authorList>
    </citation>
    <scope>NUCLEOTIDE SEQUENCE [LARGE SCALE GENOMIC DNA]</scope>
    <source>
        <strain evidence="2">93-210</strain>
    </source>
</reference>